<dbReference type="EMBL" id="FNGU01000004">
    <property type="protein sequence ID" value="SDM20815.1"/>
    <property type="molecule type" value="Genomic_DNA"/>
</dbReference>
<organism evidence="2 3">
    <name type="scientific">Geoalkalibacter ferrihydriticus</name>
    <dbReference type="NCBI Taxonomy" id="392333"/>
    <lineage>
        <taxon>Bacteria</taxon>
        <taxon>Pseudomonadati</taxon>
        <taxon>Thermodesulfobacteriota</taxon>
        <taxon>Desulfuromonadia</taxon>
        <taxon>Desulfuromonadales</taxon>
        <taxon>Geoalkalibacteraceae</taxon>
        <taxon>Geoalkalibacter</taxon>
    </lineage>
</organism>
<dbReference type="SMART" id="SM00760">
    <property type="entry name" value="Bac_DnaA_C"/>
    <property type="match status" value="1"/>
</dbReference>
<proteinExistence type="predicted"/>
<dbReference type="InterPro" id="IPR013159">
    <property type="entry name" value="DnaA_C"/>
</dbReference>
<dbReference type="GO" id="GO:0043565">
    <property type="term" value="F:sequence-specific DNA binding"/>
    <property type="evidence" value="ECO:0007669"/>
    <property type="project" value="InterPro"/>
</dbReference>
<dbReference type="PANTHER" id="PTHR34322:SF2">
    <property type="entry name" value="TRANSPOSASE IS200-LIKE DOMAIN-CONTAINING PROTEIN"/>
    <property type="match status" value="1"/>
</dbReference>
<dbReference type="Pfam" id="PF08299">
    <property type="entry name" value="Bac_DnaA_C"/>
    <property type="match status" value="1"/>
</dbReference>
<dbReference type="Gene3D" id="1.10.1750.10">
    <property type="match status" value="1"/>
</dbReference>
<dbReference type="GO" id="GO:0006270">
    <property type="term" value="P:DNA replication initiation"/>
    <property type="evidence" value="ECO:0007669"/>
    <property type="project" value="InterPro"/>
</dbReference>
<sequence>MQNLSFRYTRWVNWRHNRSGHLFQGRYKAVLVETDAYLVQLIGYLHLNPLRAGMGTVPGDYPWSSHRAYLGLETIPWLTTRLALSQLSGDPVKARRLFDDLVADQYGEGHREEFHGGNCDGRILGQDAFVETVLRKTGEVALTKPGLAVILTAVEKLYDLGDKDLSGAGQGRKISEARAMAAWAVRELSDATLTDLGGALRRDVTSLSSAARRLTTRTQADADLQLKISRLRVLVDKFASSQA</sequence>
<dbReference type="Gene3D" id="3.30.70.1290">
    <property type="entry name" value="Transposase IS200-like"/>
    <property type="match status" value="1"/>
</dbReference>
<reference evidence="2 3" key="1">
    <citation type="submission" date="2016-10" db="EMBL/GenBank/DDBJ databases">
        <authorList>
            <person name="de Groot N.N."/>
        </authorList>
    </citation>
    <scope>NUCLEOTIDE SEQUENCE [LARGE SCALE GENOMIC DNA]</scope>
    <source>
        <strain evidence="2 3">DSM 17813</strain>
    </source>
</reference>
<dbReference type="SUPFAM" id="SSF48295">
    <property type="entry name" value="TrpR-like"/>
    <property type="match status" value="1"/>
</dbReference>
<dbReference type="OrthoDB" id="9800147at2"/>
<gene>
    <name evidence="2" type="ORF">SAMN05660860_02097</name>
</gene>
<evidence type="ECO:0000313" key="2">
    <source>
        <dbReference type="EMBL" id="SDM20815.1"/>
    </source>
</evidence>
<dbReference type="GO" id="GO:0005524">
    <property type="term" value="F:ATP binding"/>
    <property type="evidence" value="ECO:0007669"/>
    <property type="project" value="InterPro"/>
</dbReference>
<name>A0A1G9REG4_9BACT</name>
<evidence type="ECO:0000313" key="3">
    <source>
        <dbReference type="Proteomes" id="UP000182146"/>
    </source>
</evidence>
<accession>A0A1G9REG4</accession>
<dbReference type="PANTHER" id="PTHR34322">
    <property type="entry name" value="TRANSPOSASE, Y1_TNP DOMAIN-CONTAINING"/>
    <property type="match status" value="1"/>
</dbReference>
<dbReference type="STRING" id="392333.SAMN05660860_02097"/>
<feature type="domain" description="Chromosomal replication initiator DnaA C-terminal" evidence="1">
    <location>
        <begin position="146"/>
        <end position="214"/>
    </location>
</feature>
<evidence type="ECO:0000259" key="1">
    <source>
        <dbReference type="SMART" id="SM00760"/>
    </source>
</evidence>
<dbReference type="RefSeq" id="WP_052445818.1">
    <property type="nucleotide sequence ID" value="NZ_FNGU01000004.1"/>
</dbReference>
<dbReference type="SUPFAM" id="SSF143422">
    <property type="entry name" value="Transposase IS200-like"/>
    <property type="match status" value="1"/>
</dbReference>
<dbReference type="AlphaFoldDB" id="A0A1G9REG4"/>
<dbReference type="Proteomes" id="UP000182146">
    <property type="component" value="Unassembled WGS sequence"/>
</dbReference>
<dbReference type="GO" id="GO:0006275">
    <property type="term" value="P:regulation of DNA replication"/>
    <property type="evidence" value="ECO:0007669"/>
    <property type="project" value="InterPro"/>
</dbReference>
<dbReference type="GO" id="GO:0006313">
    <property type="term" value="P:DNA transposition"/>
    <property type="evidence" value="ECO:0007669"/>
    <property type="project" value="InterPro"/>
</dbReference>
<dbReference type="InterPro" id="IPR036515">
    <property type="entry name" value="Transposase_17_sf"/>
</dbReference>
<protein>
    <submittedName>
        <fullName evidence="2">DnaA protein helix-turn-helix</fullName>
    </submittedName>
</protein>
<dbReference type="InterPro" id="IPR010921">
    <property type="entry name" value="Trp_repressor/repl_initiator"/>
</dbReference>
<dbReference type="GO" id="GO:0004803">
    <property type="term" value="F:transposase activity"/>
    <property type="evidence" value="ECO:0007669"/>
    <property type="project" value="InterPro"/>
</dbReference>